<evidence type="ECO:0000259" key="1">
    <source>
        <dbReference type="Pfam" id="PF02470"/>
    </source>
</evidence>
<dbReference type="InterPro" id="IPR052336">
    <property type="entry name" value="MlaD_Phospholipid_Transporter"/>
</dbReference>
<organism evidence="2 3">
    <name type="scientific">Commensalibacter melissae</name>
    <dbReference type="NCBI Taxonomy" id="2070537"/>
    <lineage>
        <taxon>Bacteria</taxon>
        <taxon>Pseudomonadati</taxon>
        <taxon>Pseudomonadota</taxon>
        <taxon>Alphaproteobacteria</taxon>
        <taxon>Acetobacterales</taxon>
        <taxon>Acetobacteraceae</taxon>
    </lineage>
</organism>
<dbReference type="OrthoDB" id="7278828at2"/>
<dbReference type="SUPFAM" id="SSF58104">
    <property type="entry name" value="Methyl-accepting chemotaxis protein (MCP) signaling domain"/>
    <property type="match status" value="1"/>
</dbReference>
<dbReference type="Pfam" id="PF02470">
    <property type="entry name" value="MlaD"/>
    <property type="match status" value="1"/>
</dbReference>
<comment type="caution">
    <text evidence="2">The sequence shown here is derived from an EMBL/GenBank/DDBJ whole genome shotgun (WGS) entry which is preliminary data.</text>
</comment>
<proteinExistence type="predicted"/>
<dbReference type="AlphaFoldDB" id="A0A318MXH5"/>
<dbReference type="Gene3D" id="1.10.287.950">
    <property type="entry name" value="Methyl-accepting chemotaxis protein"/>
    <property type="match status" value="1"/>
</dbReference>
<dbReference type="PANTHER" id="PTHR33371:SF4">
    <property type="entry name" value="INTERMEMBRANE PHOSPHOLIPID TRANSPORT SYSTEM BINDING PROTEIN MLAD"/>
    <property type="match status" value="1"/>
</dbReference>
<dbReference type="GeneID" id="83702688"/>
<feature type="domain" description="Mce/MlaD" evidence="1">
    <location>
        <begin position="63"/>
        <end position="132"/>
    </location>
</feature>
<name>A0A318MXH5_9PROT</name>
<reference evidence="2 3" key="1">
    <citation type="submission" date="2018-05" db="EMBL/GenBank/DDBJ databases">
        <title>Reference genomes for bee gut microbiota database.</title>
        <authorList>
            <person name="Ellegaard K.M."/>
        </authorList>
    </citation>
    <scope>NUCLEOTIDE SEQUENCE [LARGE SCALE GENOMIC DNA]</scope>
    <source>
        <strain evidence="2 3">ESL0284</strain>
    </source>
</reference>
<evidence type="ECO:0000313" key="3">
    <source>
        <dbReference type="Proteomes" id="UP000247565"/>
    </source>
</evidence>
<gene>
    <name evidence="2" type="ORF">DK869_04750</name>
</gene>
<evidence type="ECO:0000313" key="2">
    <source>
        <dbReference type="EMBL" id="PXZ00709.1"/>
    </source>
</evidence>
<dbReference type="PANTHER" id="PTHR33371">
    <property type="entry name" value="INTERMEMBRANE PHOSPHOLIPID TRANSPORT SYSTEM BINDING PROTEIN MLAD-RELATED"/>
    <property type="match status" value="1"/>
</dbReference>
<dbReference type="InterPro" id="IPR003399">
    <property type="entry name" value="Mce/MlaD"/>
</dbReference>
<accession>A0A318MXH5</accession>
<sequence length="318" mass="35323">MFNSKRYTKARQLFQLRYANEWTGGLVLLCLLAFIGAIIEAGVLRDWLTPAAQLNIILPQTGVDNLSVGDDVEVFGINAGTIQKINVNSDGGLTAIAMLDPQIRTFIRRDSTVTIKRKFAVAGAAFVSITRGYSTPLNWRYAVLSAKTEPNPADQISQMVLQIHKRIVPIMDSAKNMMASLEMTVEGIQQGRGTVGRLVNNDELIRRAENMVQTINNVIEQLKPIENNINHVVKNSDKVMVNFKKVSRDLSKASPSLKPIAKNVQDATAELPDMMIQLQSTMGDLQRLIIQLKSMWILGGNGKAPHKTKRLHAREVRP</sequence>
<dbReference type="EMBL" id="QGLT01000002">
    <property type="protein sequence ID" value="PXZ00709.1"/>
    <property type="molecule type" value="Genomic_DNA"/>
</dbReference>
<dbReference type="Proteomes" id="UP000247565">
    <property type="component" value="Unassembled WGS sequence"/>
</dbReference>
<protein>
    <submittedName>
        <fullName evidence="2">MCE family protein</fullName>
    </submittedName>
</protein>
<keyword evidence="3" id="KW-1185">Reference proteome</keyword>
<dbReference type="RefSeq" id="WP_110438851.1">
    <property type="nucleotide sequence ID" value="NZ_CP033087.1"/>
</dbReference>